<dbReference type="SUPFAM" id="SSF52540">
    <property type="entry name" value="P-loop containing nucleoside triphosphate hydrolases"/>
    <property type="match status" value="2"/>
</dbReference>
<keyword evidence="4 10" id="KW-0812">Transmembrane</keyword>
<feature type="region of interest" description="Disordered" evidence="9">
    <location>
        <begin position="327"/>
        <end position="391"/>
    </location>
</feature>
<keyword evidence="14" id="KW-1185">Reference proteome</keyword>
<gene>
    <name evidence="13" type="ORF">CMUS01_14238</name>
</gene>
<keyword evidence="2" id="KW-0813">Transport</keyword>
<feature type="compositionally biased region" description="Basic and acidic residues" evidence="9">
    <location>
        <begin position="368"/>
        <end position="387"/>
    </location>
</feature>
<comment type="caution">
    <text evidence="13">The sequence shown here is derived from an EMBL/GenBank/DDBJ whole genome shotgun (WGS) entry which is preliminary data.</text>
</comment>
<dbReference type="InterPro" id="IPR011527">
    <property type="entry name" value="ABC1_TM_dom"/>
</dbReference>
<dbReference type="OrthoDB" id="6500128at2759"/>
<dbReference type="GO" id="GO:0016887">
    <property type="term" value="F:ATP hydrolysis activity"/>
    <property type="evidence" value="ECO:0007669"/>
    <property type="project" value="InterPro"/>
</dbReference>
<dbReference type="Gene3D" id="3.40.50.300">
    <property type="entry name" value="P-loop containing nucleotide triphosphate hydrolases"/>
    <property type="match status" value="2"/>
</dbReference>
<evidence type="ECO:0000256" key="3">
    <source>
        <dbReference type="ARBA" id="ARBA00022475"/>
    </source>
</evidence>
<dbReference type="PROSITE" id="PS50893">
    <property type="entry name" value="ABC_TRANSPORTER_2"/>
    <property type="match status" value="2"/>
</dbReference>
<dbReference type="SUPFAM" id="SSF90123">
    <property type="entry name" value="ABC transporter transmembrane region"/>
    <property type="match status" value="2"/>
</dbReference>
<comment type="subcellular location">
    <subcellularLocation>
        <location evidence="1">Cell membrane</location>
        <topology evidence="1">Multi-pass membrane protein</topology>
    </subcellularLocation>
</comment>
<feature type="transmembrane region" description="Helical" evidence="10">
    <location>
        <begin position="631"/>
        <end position="649"/>
    </location>
</feature>
<dbReference type="InterPro" id="IPR044726">
    <property type="entry name" value="ABCC_6TM_D2"/>
</dbReference>
<dbReference type="PROSITE" id="PS50929">
    <property type="entry name" value="ABC_TM1F"/>
    <property type="match status" value="1"/>
</dbReference>
<sequence length="980" mass="107991">MRCQFTCPCGGAGTDVERITQGLRVFHEAWANLAEVSLAVWLWNENCMLPPSHPWWPPLSRWMEALETRINTTISLLSSMKGVRMTGMTEKSYKLVHALRPAELKHANGFRMIQVFSFCIAFTPIFITPVACFAIYMAMSRTSSDDQPLDVATVFTSLSLVVILTQPLSSLFQYIPMFLGAANCLKRVQDFLQSTSHKDPRDLISFSSEAMASIIGFSPVDEAWYGTVIHASDLETDLKGLEKGDQTMVGSNGDALSTGQRQRVAIARAVYSRKPVIILDDVFSGMDNITRNRIFSRLLGPHGVLRMRNTTVILACHDQQPLLSPGHVITLRSNHPPAEGIPKPSPRADTLESTVQSSSASRTISGREGSKTTEKQKERSKAAENKKARPRPSDWNTYKYFSSAVGLPNAFVLLALGAAFGVLYTFPSVWVNWWTADAGKDDFYLGIYALLQTAALACWFLFTRHSLTTVVSKSGSRLHDRLLSTVTSATMPYLSSADAGSIINRFSQDLQMVDGELPAAMLNTIATAFIALAQVVLVATASPWLAVSYPFLLLVFFGVQKFYPRTSQQLRPLDLELKSPLYSHFIDTLRGISTIRAFGWRQKHVERNYQLLDASQRPYYQLPMIQQRLSLVLKLVVLVISALLASLTVKLRSGLGFTGVALVNFMSLSQMLRSVIVGWTLMETSITAVTRIKNFEEDTPKEEDVPAGGAPEGWPLSGRVEVQNLTVSYGLGSEKPALRDVSLAIKAGKKLGICGRSGRSDHHPKIHAPTHFGSIKLTSDSGKSSFVASLFRMTDIRQGRVLIDGTDITECPLSSLRSSINAFPQDPFFTEGTFHSNVGPYETSSDSEIQHALRKVCMWDEVQNNDGLGSAMKPESFGQGQKQLFSLARALLRRCRIVVLDEVTSSLDSEPENLVWAVLQDAFEGCTIIAVAHRLETIQAFDCVAVLDDGQVVECGDPASLLKRQDSAFSQLLAASEKSS</sequence>
<feature type="transmembrane region" description="Helical" evidence="10">
    <location>
        <begin position="400"/>
        <end position="423"/>
    </location>
</feature>
<dbReference type="InterPro" id="IPR050173">
    <property type="entry name" value="ABC_transporter_C-like"/>
</dbReference>
<evidence type="ECO:0000256" key="1">
    <source>
        <dbReference type="ARBA" id="ARBA00004651"/>
    </source>
</evidence>
<evidence type="ECO:0000256" key="6">
    <source>
        <dbReference type="ARBA" id="ARBA00022840"/>
    </source>
</evidence>
<dbReference type="InterPro" id="IPR003439">
    <property type="entry name" value="ABC_transporter-like_ATP-bd"/>
</dbReference>
<name>A0A8H6J6J1_9PEZI</name>
<evidence type="ECO:0000256" key="5">
    <source>
        <dbReference type="ARBA" id="ARBA00022741"/>
    </source>
</evidence>
<dbReference type="InterPro" id="IPR027417">
    <property type="entry name" value="P-loop_NTPase"/>
</dbReference>
<dbReference type="InterPro" id="IPR003593">
    <property type="entry name" value="AAA+_ATPase"/>
</dbReference>
<feature type="domain" description="ABC transporter" evidence="11">
    <location>
        <begin position="120"/>
        <end position="358"/>
    </location>
</feature>
<proteinExistence type="predicted"/>
<dbReference type="Proteomes" id="UP000639643">
    <property type="component" value="Unassembled WGS sequence"/>
</dbReference>
<feature type="compositionally biased region" description="Polar residues" evidence="9">
    <location>
        <begin position="351"/>
        <end position="364"/>
    </location>
</feature>
<feature type="domain" description="ABC transporter" evidence="11">
    <location>
        <begin position="720"/>
        <end position="974"/>
    </location>
</feature>
<organism evidence="13 14">
    <name type="scientific">Colletotrichum musicola</name>
    <dbReference type="NCBI Taxonomy" id="2175873"/>
    <lineage>
        <taxon>Eukaryota</taxon>
        <taxon>Fungi</taxon>
        <taxon>Dikarya</taxon>
        <taxon>Ascomycota</taxon>
        <taxon>Pezizomycotina</taxon>
        <taxon>Sordariomycetes</taxon>
        <taxon>Hypocreomycetidae</taxon>
        <taxon>Glomerellales</taxon>
        <taxon>Glomerellaceae</taxon>
        <taxon>Colletotrichum</taxon>
        <taxon>Colletotrichum orchidearum species complex</taxon>
    </lineage>
</organism>
<dbReference type="PANTHER" id="PTHR24223">
    <property type="entry name" value="ATP-BINDING CASSETTE SUB-FAMILY C"/>
    <property type="match status" value="1"/>
</dbReference>
<dbReference type="Pfam" id="PF00664">
    <property type="entry name" value="ABC_membrane"/>
    <property type="match status" value="1"/>
</dbReference>
<evidence type="ECO:0000256" key="9">
    <source>
        <dbReference type="SAM" id="MobiDB-lite"/>
    </source>
</evidence>
<evidence type="ECO:0000256" key="7">
    <source>
        <dbReference type="ARBA" id="ARBA00022989"/>
    </source>
</evidence>
<feature type="transmembrane region" description="Helical" evidence="10">
    <location>
        <begin position="151"/>
        <end position="172"/>
    </location>
</feature>
<evidence type="ECO:0000256" key="10">
    <source>
        <dbReference type="SAM" id="Phobius"/>
    </source>
</evidence>
<keyword evidence="7 10" id="KW-1133">Transmembrane helix</keyword>
<feature type="domain" description="ABC transmembrane type-1" evidence="12">
    <location>
        <begin position="401"/>
        <end position="684"/>
    </location>
</feature>
<evidence type="ECO:0000256" key="8">
    <source>
        <dbReference type="ARBA" id="ARBA00023136"/>
    </source>
</evidence>
<protein>
    <submittedName>
        <fullName evidence="13">ABC multidrug transporter</fullName>
    </submittedName>
</protein>
<keyword evidence="3" id="KW-1003">Cell membrane</keyword>
<keyword evidence="5" id="KW-0547">Nucleotide-binding</keyword>
<keyword evidence="8 10" id="KW-0472">Membrane</keyword>
<evidence type="ECO:0000259" key="12">
    <source>
        <dbReference type="PROSITE" id="PS50929"/>
    </source>
</evidence>
<evidence type="ECO:0000256" key="4">
    <source>
        <dbReference type="ARBA" id="ARBA00022692"/>
    </source>
</evidence>
<accession>A0A8H6J6J1</accession>
<dbReference type="AlphaFoldDB" id="A0A8H6J6J1"/>
<feature type="transmembrane region" description="Helical" evidence="10">
    <location>
        <begin position="443"/>
        <end position="462"/>
    </location>
</feature>
<feature type="transmembrane region" description="Helical" evidence="10">
    <location>
        <begin position="517"/>
        <end position="538"/>
    </location>
</feature>
<evidence type="ECO:0000313" key="14">
    <source>
        <dbReference type="Proteomes" id="UP000639643"/>
    </source>
</evidence>
<dbReference type="GO" id="GO:0005886">
    <property type="term" value="C:plasma membrane"/>
    <property type="evidence" value="ECO:0007669"/>
    <property type="project" value="UniProtKB-SubCell"/>
</dbReference>
<dbReference type="EMBL" id="WIGM01000997">
    <property type="protein sequence ID" value="KAF6806955.1"/>
    <property type="molecule type" value="Genomic_DNA"/>
</dbReference>
<evidence type="ECO:0000313" key="13">
    <source>
        <dbReference type="EMBL" id="KAF6806955.1"/>
    </source>
</evidence>
<dbReference type="CDD" id="cd18580">
    <property type="entry name" value="ABC_6TM_ABCC_D2"/>
    <property type="match status" value="1"/>
</dbReference>
<feature type="transmembrane region" description="Helical" evidence="10">
    <location>
        <begin position="544"/>
        <end position="563"/>
    </location>
</feature>
<feature type="transmembrane region" description="Helical" evidence="10">
    <location>
        <begin position="115"/>
        <end position="139"/>
    </location>
</feature>
<dbReference type="SMART" id="SM00382">
    <property type="entry name" value="AAA"/>
    <property type="match status" value="2"/>
</dbReference>
<evidence type="ECO:0000259" key="11">
    <source>
        <dbReference type="PROSITE" id="PS50893"/>
    </source>
</evidence>
<dbReference type="Pfam" id="PF00005">
    <property type="entry name" value="ABC_tran"/>
    <property type="match status" value="2"/>
</dbReference>
<evidence type="ECO:0000256" key="2">
    <source>
        <dbReference type="ARBA" id="ARBA00022448"/>
    </source>
</evidence>
<dbReference type="PANTHER" id="PTHR24223:SF345">
    <property type="entry name" value="ABC MULTIDRUG TRANSPORTER (EUROFUNG)"/>
    <property type="match status" value="1"/>
</dbReference>
<keyword evidence="6" id="KW-0067">ATP-binding</keyword>
<reference evidence="13" key="1">
    <citation type="journal article" date="2020" name="Phytopathology">
        <title>Genome Sequence Resources of Colletotrichum truncatum, C. plurivorum, C. musicola, and C. sojae: Four Species Pathogenic to Soybean (Glycine max).</title>
        <authorList>
            <person name="Rogerio F."/>
            <person name="Boufleur T.R."/>
            <person name="Ciampi-Guillardi M."/>
            <person name="Sukno S.A."/>
            <person name="Thon M.R."/>
            <person name="Massola Junior N.S."/>
            <person name="Baroncelli R."/>
        </authorList>
    </citation>
    <scope>NUCLEOTIDE SEQUENCE</scope>
    <source>
        <strain evidence="13">LFN0074</strain>
    </source>
</reference>
<dbReference type="FunFam" id="1.20.1560.10:FF:000066">
    <property type="entry name" value="ABC multidrug transporter (Eurofung)"/>
    <property type="match status" value="1"/>
</dbReference>
<dbReference type="GO" id="GO:0140359">
    <property type="term" value="F:ABC-type transporter activity"/>
    <property type="evidence" value="ECO:0007669"/>
    <property type="project" value="InterPro"/>
</dbReference>
<dbReference type="InterPro" id="IPR036640">
    <property type="entry name" value="ABC1_TM_sf"/>
</dbReference>
<dbReference type="GO" id="GO:0005524">
    <property type="term" value="F:ATP binding"/>
    <property type="evidence" value="ECO:0007669"/>
    <property type="project" value="UniProtKB-KW"/>
</dbReference>
<dbReference type="Gene3D" id="1.20.1560.10">
    <property type="entry name" value="ABC transporter type 1, transmembrane domain"/>
    <property type="match status" value="2"/>
</dbReference>